<dbReference type="RefSeq" id="WP_203420361.1">
    <property type="nucleotide sequence ID" value="NZ_CP069352.1"/>
</dbReference>
<evidence type="ECO:0000313" key="2">
    <source>
        <dbReference type="Proteomes" id="UP000663686"/>
    </source>
</evidence>
<gene>
    <name evidence="1" type="ORF">JN757_02665</name>
</gene>
<reference evidence="1 2" key="2">
    <citation type="submission" date="2021-03" db="EMBL/GenBank/DDBJ databases">
        <title>P. granadensis CT364 genome publication.</title>
        <authorList>
            <person name="Stach J."/>
            <person name="Montero-Calasanz Md.C."/>
        </authorList>
    </citation>
    <scope>NUCLEOTIDE SEQUENCE [LARGE SCALE GENOMIC DNA]</scope>
    <source>
        <strain evidence="1 2">CT364</strain>
    </source>
</reference>
<dbReference type="Pfam" id="PF13365">
    <property type="entry name" value="Trypsin_2"/>
    <property type="match status" value="1"/>
</dbReference>
<dbReference type="Gene3D" id="2.40.10.10">
    <property type="entry name" value="Trypsin-like serine proteases"/>
    <property type="match status" value="2"/>
</dbReference>
<organism evidence="1 2">
    <name type="scientific">Pseudomonas granadensis</name>
    <dbReference type="NCBI Taxonomy" id="1421430"/>
    <lineage>
        <taxon>Bacteria</taxon>
        <taxon>Pseudomonadati</taxon>
        <taxon>Pseudomonadota</taxon>
        <taxon>Gammaproteobacteria</taxon>
        <taxon>Pseudomonadales</taxon>
        <taxon>Pseudomonadaceae</taxon>
        <taxon>Pseudomonas</taxon>
    </lineage>
</organism>
<protein>
    <submittedName>
        <fullName evidence="1">Trypsin-like peptidase domain-containing protein</fullName>
    </submittedName>
</protein>
<dbReference type="SUPFAM" id="SSF50494">
    <property type="entry name" value="Trypsin-like serine proteases"/>
    <property type="match status" value="1"/>
</dbReference>
<evidence type="ECO:0000313" key="1">
    <source>
        <dbReference type="EMBL" id="QRK84699.1"/>
    </source>
</evidence>
<dbReference type="EMBL" id="CP069352">
    <property type="protein sequence ID" value="QRK84699.1"/>
    <property type="molecule type" value="Genomic_DNA"/>
</dbReference>
<name>A0ABX7GHP1_9PSED</name>
<sequence>MLIKKLKNFSISIRFTSRHSTKNFTAENPNRVTETSFSLLTFDQGPVMNYKSKVAAALAFLTTTFALASCAYTFPEPAEPIILHNSHQQNNHLNGIGQIIKGDRRYCTAFLIDSRDSDNDVNGPAYILTSGHCASIRIGTVADTAYQGQIQFNYFQDTLLDAKRYNIQKINWASLAGTDIAVMELNSSLQAVIADGINPLKAAPKAPDKLIQVRVIGAPSSAPGLRLSSCTQEPADTTLIKFLTVHTDYQKQDCKGIEPGSSGSPVMDIATGEVTGVMSGTTYALTASDLCFWHGLCATPGRQSVLPDQASQSFPIDYLMPCFSDGHFNIDAPACSLKPDFNFRARTNSDVTLYKAPENEYEKRPDWDVSFSMNTNFFRFKTVRDAHACYLPERYSNPIDISTGLVDAPIGSEAGLYYLCLVGVDSVDHQLSEGKLRNTQILPARLVKPGGMSLPEPAPEIRHGTEELLVEYRQNTGRNIWTQIHVGAVGSTDCAGIESRNYTKIGDSFLVPNEALPLTLCSYTMDRDFNTSAVRTEILPKP</sequence>
<dbReference type="InterPro" id="IPR043504">
    <property type="entry name" value="Peptidase_S1_PA_chymotrypsin"/>
</dbReference>
<accession>A0ABX7GHP1</accession>
<proteinExistence type="predicted"/>
<keyword evidence="2" id="KW-1185">Reference proteome</keyword>
<reference evidence="1 2" key="1">
    <citation type="submission" date="2021-02" db="EMBL/GenBank/DDBJ databases">
        <authorList>
            <person name="Cea Torrescassana E."/>
        </authorList>
    </citation>
    <scope>NUCLEOTIDE SEQUENCE [LARGE SCALE GENOMIC DNA]</scope>
    <source>
        <strain evidence="1 2">CT364</strain>
    </source>
</reference>
<dbReference type="InterPro" id="IPR009003">
    <property type="entry name" value="Peptidase_S1_PA"/>
</dbReference>
<dbReference type="Proteomes" id="UP000663686">
    <property type="component" value="Chromosome"/>
</dbReference>